<dbReference type="SUPFAM" id="SSF52540">
    <property type="entry name" value="P-loop containing nucleoside triphosphate hydrolases"/>
    <property type="match status" value="1"/>
</dbReference>
<dbReference type="RefSeq" id="WP_207861966.1">
    <property type="nucleotide sequence ID" value="NZ_JAFREP010000029.1"/>
</dbReference>
<dbReference type="EMBL" id="JAFREP010000029">
    <property type="protein sequence ID" value="MBO1321995.1"/>
    <property type="molecule type" value="Genomic_DNA"/>
</dbReference>
<organism evidence="3 4">
    <name type="scientific">Acanthopleuribacter pedis</name>
    <dbReference type="NCBI Taxonomy" id="442870"/>
    <lineage>
        <taxon>Bacteria</taxon>
        <taxon>Pseudomonadati</taxon>
        <taxon>Acidobacteriota</taxon>
        <taxon>Holophagae</taxon>
        <taxon>Acanthopleuribacterales</taxon>
        <taxon>Acanthopleuribacteraceae</taxon>
        <taxon>Acanthopleuribacter</taxon>
    </lineage>
</organism>
<accession>A0A8J7QLC5</accession>
<reference evidence="3" key="1">
    <citation type="submission" date="2021-03" db="EMBL/GenBank/DDBJ databases">
        <authorList>
            <person name="Wang G."/>
        </authorList>
    </citation>
    <scope>NUCLEOTIDE SEQUENCE</scope>
    <source>
        <strain evidence="3">KCTC 12899</strain>
    </source>
</reference>
<protein>
    <submittedName>
        <fullName evidence="3">Type IV secretion system DNA-binding domain-containing protein</fullName>
    </submittedName>
</protein>
<dbReference type="Proteomes" id="UP000664417">
    <property type="component" value="Unassembled WGS sequence"/>
</dbReference>
<evidence type="ECO:0000256" key="1">
    <source>
        <dbReference type="SAM" id="MobiDB-lite"/>
    </source>
</evidence>
<sequence length="630" mass="71160">MIQSAERLLLTNWNTYWREAQGAADTDLPIGETTLQGLSASALEAFCTYHNRRLDILLKGASKSHSSEFITNLRNLKIPNRQEFAELRSDQTEKHRIPAHLRGQARLVESWHEWVFSVPPLSSIYRDYARKKRIAVYLPESAQAKHGLLLGQTGSGKSELLKALIMRDVAQVRLPGQREGGKRAVVLIEPTGNLSRDVAKQAIFWVDYLERQNQGEESNLILFDPTLAAEEGLFPSFNPFDRQGQSHSPQQIDTQAQFLTTAFLAMLNSNTELSLHQATLLHPLMVLLLSTENSRFTDLADLLRGESDFLQTNAHLLPEHHRKFLLTRLYHRSFDRTRSSLETKLTSLLNFDVFRRVVCQKRSSFGLQTILDRGQTLIVSLPKGAIGSEVASCIGRLFLASILAVAFGRSHIPPEERIPIHVYLDEAHNFLGDTRTVPETLAEARQFLLRLFLAQQYLGQNIDRDMLRAIVSNTNVKIVGKSTVTTAKTMSSEMRISPDSFHDLRPGQFVVQCGSKPATTCQVFDTHLGTKTEMTSAQWNELRQAQICDYYRENKDVEHQGDPHHDTQLHEEMAGSKVPLDQTDEIEPPFPDAPHFDLDPDPGHEHGEASWNIQVKPKYKSFMPSTGTDT</sequence>
<feature type="compositionally biased region" description="Basic and acidic residues" evidence="1">
    <location>
        <begin position="594"/>
        <end position="608"/>
    </location>
</feature>
<proteinExistence type="predicted"/>
<name>A0A8J7QLC5_9BACT</name>
<dbReference type="AlphaFoldDB" id="A0A8J7QLC5"/>
<dbReference type="GO" id="GO:0003677">
    <property type="term" value="F:DNA binding"/>
    <property type="evidence" value="ECO:0007669"/>
    <property type="project" value="UniProtKB-KW"/>
</dbReference>
<evidence type="ECO:0000313" key="4">
    <source>
        <dbReference type="Proteomes" id="UP000664417"/>
    </source>
</evidence>
<feature type="region of interest" description="Disordered" evidence="1">
    <location>
        <begin position="581"/>
        <end position="630"/>
    </location>
</feature>
<keyword evidence="4" id="KW-1185">Reference proteome</keyword>
<dbReference type="InterPro" id="IPR051162">
    <property type="entry name" value="T4SS_component"/>
</dbReference>
<dbReference type="Pfam" id="PF10412">
    <property type="entry name" value="TrwB_AAD_bind"/>
    <property type="match status" value="1"/>
</dbReference>
<dbReference type="Gene3D" id="3.40.50.300">
    <property type="entry name" value="P-loop containing nucleotide triphosphate hydrolases"/>
    <property type="match status" value="2"/>
</dbReference>
<dbReference type="PANTHER" id="PTHR30121">
    <property type="entry name" value="UNCHARACTERIZED PROTEIN YJGR-RELATED"/>
    <property type="match status" value="1"/>
</dbReference>
<evidence type="ECO:0000259" key="2">
    <source>
        <dbReference type="Pfam" id="PF10412"/>
    </source>
</evidence>
<dbReference type="CDD" id="cd01127">
    <property type="entry name" value="TrwB_TraG_TraD_VirD4"/>
    <property type="match status" value="1"/>
</dbReference>
<dbReference type="InterPro" id="IPR019476">
    <property type="entry name" value="T4SS_TraD_DNA-bd"/>
</dbReference>
<keyword evidence="3" id="KW-0238">DNA-binding</keyword>
<evidence type="ECO:0000313" key="3">
    <source>
        <dbReference type="EMBL" id="MBO1321995.1"/>
    </source>
</evidence>
<gene>
    <name evidence="3" type="ORF">J3U88_26170</name>
</gene>
<feature type="domain" description="Type IV secretion system coupling protein TraD DNA-binding" evidence="2">
    <location>
        <begin position="137"/>
        <end position="492"/>
    </location>
</feature>
<dbReference type="InterPro" id="IPR027417">
    <property type="entry name" value="P-loop_NTPase"/>
</dbReference>
<comment type="caution">
    <text evidence="3">The sequence shown here is derived from an EMBL/GenBank/DDBJ whole genome shotgun (WGS) entry which is preliminary data.</text>
</comment>
<dbReference type="PANTHER" id="PTHR30121:SF6">
    <property type="entry name" value="SLR6007 PROTEIN"/>
    <property type="match status" value="1"/>
</dbReference>